<gene>
    <name evidence="3" type="ORF">Ga0074812_11045</name>
</gene>
<evidence type="ECO:0000256" key="1">
    <source>
        <dbReference type="ARBA" id="ARBA00023002"/>
    </source>
</evidence>
<sequence length="343" mass="36945">MDFGVVLQTDPPAWRVVDLARQAELYGFSHVWTFDSHLLWQEPFVIYSQILAATHRVTVGPMVTNPATRDWTVTASLFATLNSMFGNRTVCGIGRGDSSVRVTGGRPVTLAHLRESIEVIRPLANGGVAEYQGTKLRFPWGGESRLPIWVAAYGPRALALAGEVGDGFILQLADPDVTAWSIAAVRRAAADAGRDPATVAICVAAPAYVTDGTDAGLAHGRDQCRWFGGMVGNHVADIVARYGADGAAVPAALSDYITGRAGYDYNAHGKADNSCTDFVPDEVIDRFCLIGPPETHVRRLTELAALGVDQFALYLQHDHKDAVLTTYGEKVIPAVSTRRTARL</sequence>
<organism evidence="3 4">
    <name type="scientific">Parafrankia irregularis</name>
    <dbReference type="NCBI Taxonomy" id="795642"/>
    <lineage>
        <taxon>Bacteria</taxon>
        <taxon>Bacillati</taxon>
        <taxon>Actinomycetota</taxon>
        <taxon>Actinomycetes</taxon>
        <taxon>Frankiales</taxon>
        <taxon>Frankiaceae</taxon>
        <taxon>Parafrankia</taxon>
    </lineage>
</organism>
<dbReference type="GO" id="GO:0016705">
    <property type="term" value="F:oxidoreductase activity, acting on paired donors, with incorporation or reduction of molecular oxygen"/>
    <property type="evidence" value="ECO:0007669"/>
    <property type="project" value="InterPro"/>
</dbReference>
<reference evidence="4" key="1">
    <citation type="submission" date="2015-11" db="EMBL/GenBank/DDBJ databases">
        <authorList>
            <person name="Varghese N."/>
        </authorList>
    </citation>
    <scope>NUCLEOTIDE SEQUENCE [LARGE SCALE GENOMIC DNA]</scope>
    <source>
        <strain evidence="4">DSM 45899</strain>
    </source>
</reference>
<dbReference type="PANTHER" id="PTHR43244:SF1">
    <property type="entry name" value="5,10-METHYLENETETRAHYDROMETHANOPTERIN REDUCTASE"/>
    <property type="match status" value="1"/>
</dbReference>
<dbReference type="EMBL" id="FAOZ01000010">
    <property type="protein sequence ID" value="CUU57030.1"/>
    <property type="molecule type" value="Genomic_DNA"/>
</dbReference>
<dbReference type="AlphaFoldDB" id="A0A0S4QRI4"/>
<keyword evidence="4" id="KW-1185">Reference proteome</keyword>
<dbReference type="InterPro" id="IPR011251">
    <property type="entry name" value="Luciferase-like_dom"/>
</dbReference>
<dbReference type="InterPro" id="IPR050564">
    <property type="entry name" value="F420-G6PD/mer"/>
</dbReference>
<dbReference type="Proteomes" id="UP000198802">
    <property type="component" value="Unassembled WGS sequence"/>
</dbReference>
<dbReference type="NCBIfam" id="TIGR03842">
    <property type="entry name" value="F420_CPS_4043"/>
    <property type="match status" value="1"/>
</dbReference>
<dbReference type="InterPro" id="IPR022315">
    <property type="entry name" value="F420_OxRdatse_CPS4043_pred"/>
</dbReference>
<dbReference type="Pfam" id="PF00296">
    <property type="entry name" value="Bac_luciferase"/>
    <property type="match status" value="1"/>
</dbReference>
<dbReference type="Gene3D" id="3.20.20.30">
    <property type="entry name" value="Luciferase-like domain"/>
    <property type="match status" value="1"/>
</dbReference>
<accession>A0A0S4QRI4</accession>
<name>A0A0S4QRI4_9ACTN</name>
<dbReference type="CDD" id="cd01097">
    <property type="entry name" value="Tetrahydromethanopterin_reductase"/>
    <property type="match status" value="1"/>
</dbReference>
<protein>
    <submittedName>
        <fullName evidence="3">F420-dependent oxidoreductase, CPS_4043 family</fullName>
    </submittedName>
</protein>
<dbReference type="InterPro" id="IPR036661">
    <property type="entry name" value="Luciferase-like_sf"/>
</dbReference>
<evidence type="ECO:0000259" key="2">
    <source>
        <dbReference type="Pfam" id="PF00296"/>
    </source>
</evidence>
<dbReference type="RefSeq" id="WP_091278210.1">
    <property type="nucleotide sequence ID" value="NZ_FAOZ01000010.1"/>
</dbReference>
<feature type="domain" description="Luciferase-like" evidence="2">
    <location>
        <begin position="1"/>
        <end position="310"/>
    </location>
</feature>
<keyword evidence="1" id="KW-0560">Oxidoreductase</keyword>
<dbReference type="SUPFAM" id="SSF51679">
    <property type="entry name" value="Bacterial luciferase-like"/>
    <property type="match status" value="1"/>
</dbReference>
<evidence type="ECO:0000313" key="3">
    <source>
        <dbReference type="EMBL" id="CUU57030.1"/>
    </source>
</evidence>
<proteinExistence type="predicted"/>
<evidence type="ECO:0000313" key="4">
    <source>
        <dbReference type="Proteomes" id="UP000198802"/>
    </source>
</evidence>
<dbReference type="PANTHER" id="PTHR43244">
    <property type="match status" value="1"/>
</dbReference>